<comment type="catalytic activity">
    <reaction evidence="8 9">
        <text>tRNA(Tyr) + L-tyrosine + ATP = L-tyrosyl-tRNA(Tyr) + AMP + diphosphate + H(+)</text>
        <dbReference type="Rhea" id="RHEA:10220"/>
        <dbReference type="Rhea" id="RHEA-COMP:9706"/>
        <dbReference type="Rhea" id="RHEA-COMP:9707"/>
        <dbReference type="ChEBI" id="CHEBI:15378"/>
        <dbReference type="ChEBI" id="CHEBI:30616"/>
        <dbReference type="ChEBI" id="CHEBI:33019"/>
        <dbReference type="ChEBI" id="CHEBI:58315"/>
        <dbReference type="ChEBI" id="CHEBI:78442"/>
        <dbReference type="ChEBI" id="CHEBI:78536"/>
        <dbReference type="ChEBI" id="CHEBI:456215"/>
        <dbReference type="EC" id="6.1.1.1"/>
    </reaction>
</comment>
<dbReference type="AlphaFoldDB" id="A0A482WFB3"/>
<keyword evidence="5 9" id="KW-0648">Protein biosynthesis</keyword>
<dbReference type="GO" id="GO:0006437">
    <property type="term" value="P:tyrosyl-tRNA aminoacylation"/>
    <property type="evidence" value="ECO:0007669"/>
    <property type="project" value="InterPro"/>
</dbReference>
<evidence type="ECO:0000256" key="9">
    <source>
        <dbReference type="RuleBase" id="RU361234"/>
    </source>
</evidence>
<dbReference type="InterPro" id="IPR024088">
    <property type="entry name" value="Tyr-tRNA-ligase_bac-type"/>
</dbReference>
<gene>
    <name evidence="10" type="ORF">LSTR_LSTR004030</name>
</gene>
<dbReference type="GO" id="GO:0004831">
    <property type="term" value="F:tyrosine-tRNA ligase activity"/>
    <property type="evidence" value="ECO:0007669"/>
    <property type="project" value="UniProtKB-EC"/>
</dbReference>
<evidence type="ECO:0000256" key="6">
    <source>
        <dbReference type="ARBA" id="ARBA00023146"/>
    </source>
</evidence>
<evidence type="ECO:0000256" key="5">
    <source>
        <dbReference type="ARBA" id="ARBA00022917"/>
    </source>
</evidence>
<dbReference type="Gene3D" id="3.10.290.10">
    <property type="entry name" value="RNA-binding S4 domain"/>
    <property type="match status" value="1"/>
</dbReference>
<protein>
    <recommendedName>
        <fullName evidence="1 9">Tyrosine--tRNA ligase</fullName>
        <ecNumber evidence="1 9">6.1.1.1</ecNumber>
    </recommendedName>
    <alternativeName>
        <fullName evidence="7 9">Tyrosyl-tRNA synthetase</fullName>
    </alternativeName>
</protein>
<keyword evidence="6 9" id="KW-0030">Aminoacyl-tRNA synthetase</keyword>
<dbReference type="GO" id="GO:0005739">
    <property type="term" value="C:mitochondrion"/>
    <property type="evidence" value="ECO:0007669"/>
    <property type="project" value="TreeGrafter"/>
</dbReference>
<comment type="caution">
    <text evidence="10">The sequence shown here is derived from an EMBL/GenBank/DDBJ whole genome shotgun (WGS) entry which is preliminary data.</text>
</comment>
<dbReference type="InterPro" id="IPR024107">
    <property type="entry name" value="Tyr-tRNA-ligase_bac_1"/>
</dbReference>
<dbReference type="EMBL" id="QKKF02037473">
    <property type="protein sequence ID" value="RZF32167.1"/>
    <property type="molecule type" value="Genomic_DNA"/>
</dbReference>
<dbReference type="Proteomes" id="UP000291343">
    <property type="component" value="Unassembled WGS sequence"/>
</dbReference>
<dbReference type="InParanoid" id="A0A482WFB3"/>
<name>A0A482WFB3_LAOST</name>
<dbReference type="GO" id="GO:0005829">
    <property type="term" value="C:cytosol"/>
    <property type="evidence" value="ECO:0007669"/>
    <property type="project" value="TreeGrafter"/>
</dbReference>
<dbReference type="CDD" id="cd00805">
    <property type="entry name" value="TyrRS_core"/>
    <property type="match status" value="1"/>
</dbReference>
<dbReference type="EC" id="6.1.1.1" evidence="1 9"/>
<evidence type="ECO:0000256" key="3">
    <source>
        <dbReference type="ARBA" id="ARBA00022741"/>
    </source>
</evidence>
<evidence type="ECO:0000313" key="11">
    <source>
        <dbReference type="Proteomes" id="UP000291343"/>
    </source>
</evidence>
<dbReference type="HAMAP" id="MF_02006">
    <property type="entry name" value="Tyr_tRNA_synth_type1"/>
    <property type="match status" value="1"/>
</dbReference>
<reference evidence="10 11" key="1">
    <citation type="journal article" date="2017" name="Gigascience">
        <title>Genome sequence of the small brown planthopper, Laodelphax striatellus.</title>
        <authorList>
            <person name="Zhu J."/>
            <person name="Jiang F."/>
            <person name="Wang X."/>
            <person name="Yang P."/>
            <person name="Bao Y."/>
            <person name="Zhao W."/>
            <person name="Wang W."/>
            <person name="Lu H."/>
            <person name="Wang Q."/>
            <person name="Cui N."/>
            <person name="Li J."/>
            <person name="Chen X."/>
            <person name="Luo L."/>
            <person name="Yu J."/>
            <person name="Kang L."/>
            <person name="Cui F."/>
        </authorList>
    </citation>
    <scope>NUCLEOTIDE SEQUENCE [LARGE SCALE GENOMIC DNA]</scope>
    <source>
        <strain evidence="10">Lst14</strain>
    </source>
</reference>
<dbReference type="Gene3D" id="1.10.240.10">
    <property type="entry name" value="Tyrosyl-Transfer RNA Synthetase"/>
    <property type="match status" value="1"/>
</dbReference>
<keyword evidence="2 9" id="KW-0436">Ligase</keyword>
<sequence length="464" mass="52437">MLPLSRTLRRLLDKQISIFKRHYTNRNVLSLGDRGIYKDVFPNVSVKEIVDLLNSSPQCVYSGFDPTASSLHLGNLLVLINLLHWQRAGHQVIALVGGATGSIGDPSGRSKERELQSAEIVAENSRSVTENIKTIFDNHKKYFWDDKKGQERLKRPIIVNNIDWYKEMNALEYVGRIGKHFRMGTMLCKESVDTRLKSEHGISYTEFSYQIFQAYDWYHLLQKYNCRFQAGGSDQLGNISAGHELISRLSKKEVYGLTLPLVKTVSGAKFGKSAGNAVWLSADMTSPFDFYQYLVRTADADVETMLKLFTFDSVDAIADTCRKHQTRPELWLAQKRLADQVTKLVHGEEGLRAAHLATEALYNSNVDILSRLSWNDVASVFKGAVVKDMLLEPGLSILQFSLLAGCFPNEQDARRIIAAGGFSINYQKVVNQDELLSDTVHILPNKITLARVGKRNYWVIRWAS</sequence>
<evidence type="ECO:0000256" key="7">
    <source>
        <dbReference type="ARBA" id="ARBA00033323"/>
    </source>
</evidence>
<dbReference type="OrthoDB" id="337870at2759"/>
<organism evidence="10 11">
    <name type="scientific">Laodelphax striatellus</name>
    <name type="common">Small brown planthopper</name>
    <name type="synonym">Delphax striatella</name>
    <dbReference type="NCBI Taxonomy" id="195883"/>
    <lineage>
        <taxon>Eukaryota</taxon>
        <taxon>Metazoa</taxon>
        <taxon>Ecdysozoa</taxon>
        <taxon>Arthropoda</taxon>
        <taxon>Hexapoda</taxon>
        <taxon>Insecta</taxon>
        <taxon>Pterygota</taxon>
        <taxon>Neoptera</taxon>
        <taxon>Paraneoptera</taxon>
        <taxon>Hemiptera</taxon>
        <taxon>Auchenorrhyncha</taxon>
        <taxon>Fulgoroidea</taxon>
        <taxon>Delphacidae</taxon>
        <taxon>Criomorphinae</taxon>
        <taxon>Laodelphax</taxon>
    </lineage>
</organism>
<dbReference type="PANTHER" id="PTHR11766">
    <property type="entry name" value="TYROSYL-TRNA SYNTHETASE"/>
    <property type="match status" value="1"/>
</dbReference>
<dbReference type="SUPFAM" id="SSF55174">
    <property type="entry name" value="Alpha-L RNA-binding motif"/>
    <property type="match status" value="1"/>
</dbReference>
<dbReference type="NCBIfam" id="TIGR00234">
    <property type="entry name" value="tyrS"/>
    <property type="match status" value="1"/>
</dbReference>
<dbReference type="PANTHER" id="PTHR11766:SF0">
    <property type="entry name" value="TYROSINE--TRNA LIGASE, MITOCHONDRIAL"/>
    <property type="match status" value="1"/>
</dbReference>
<dbReference type="FunFam" id="3.40.50.620:FF:000107">
    <property type="entry name" value="Tyrosine--tRNA ligase"/>
    <property type="match status" value="1"/>
</dbReference>
<dbReference type="Pfam" id="PF00579">
    <property type="entry name" value="tRNA-synt_1b"/>
    <property type="match status" value="1"/>
</dbReference>
<dbReference type="STRING" id="195883.A0A482WFB3"/>
<dbReference type="SMR" id="A0A482WFB3"/>
<evidence type="ECO:0000313" key="10">
    <source>
        <dbReference type="EMBL" id="RZF32167.1"/>
    </source>
</evidence>
<dbReference type="GO" id="GO:0003723">
    <property type="term" value="F:RNA binding"/>
    <property type="evidence" value="ECO:0007669"/>
    <property type="project" value="InterPro"/>
</dbReference>
<dbReference type="SUPFAM" id="SSF52374">
    <property type="entry name" value="Nucleotidylyl transferase"/>
    <property type="match status" value="1"/>
</dbReference>
<evidence type="ECO:0000256" key="8">
    <source>
        <dbReference type="ARBA" id="ARBA00048248"/>
    </source>
</evidence>
<dbReference type="PRINTS" id="PR01040">
    <property type="entry name" value="TRNASYNTHTYR"/>
</dbReference>
<keyword evidence="11" id="KW-1185">Reference proteome</keyword>
<dbReference type="InterPro" id="IPR002305">
    <property type="entry name" value="aa-tRNA-synth_Ic"/>
</dbReference>
<evidence type="ECO:0000256" key="1">
    <source>
        <dbReference type="ARBA" id="ARBA00013160"/>
    </source>
</evidence>
<proteinExistence type="inferred from homology"/>
<keyword evidence="3 9" id="KW-0547">Nucleotide-binding</keyword>
<dbReference type="InterPro" id="IPR002307">
    <property type="entry name" value="Tyr-tRNA-ligase"/>
</dbReference>
<evidence type="ECO:0000256" key="2">
    <source>
        <dbReference type="ARBA" id="ARBA00022598"/>
    </source>
</evidence>
<keyword evidence="4 9" id="KW-0067">ATP-binding</keyword>
<dbReference type="GO" id="GO:0005524">
    <property type="term" value="F:ATP binding"/>
    <property type="evidence" value="ECO:0007669"/>
    <property type="project" value="UniProtKB-KW"/>
</dbReference>
<dbReference type="InterPro" id="IPR014729">
    <property type="entry name" value="Rossmann-like_a/b/a_fold"/>
</dbReference>
<comment type="similarity">
    <text evidence="9">Belongs to the class-I aminoacyl-tRNA synthetase family.</text>
</comment>
<dbReference type="FunFam" id="1.10.240.10:FF:000001">
    <property type="entry name" value="Tyrosine--tRNA ligase"/>
    <property type="match status" value="1"/>
</dbReference>
<dbReference type="FunCoup" id="A0A482WFB3">
    <property type="interactions" value="1723"/>
</dbReference>
<accession>A0A482WFB3</accession>
<dbReference type="InterPro" id="IPR036986">
    <property type="entry name" value="S4_RNA-bd_sf"/>
</dbReference>
<dbReference type="Gene3D" id="3.40.50.620">
    <property type="entry name" value="HUPs"/>
    <property type="match status" value="1"/>
</dbReference>
<evidence type="ECO:0000256" key="4">
    <source>
        <dbReference type="ARBA" id="ARBA00022840"/>
    </source>
</evidence>